<proteinExistence type="inferred from homology"/>
<name>Q21HJ4_SACD2</name>
<dbReference type="PANTHER" id="PTHR33279:SF2">
    <property type="entry name" value="SULFUR CARRIER PROTEIN TUSA"/>
    <property type="match status" value="1"/>
</dbReference>
<evidence type="ECO:0000259" key="2">
    <source>
        <dbReference type="PROSITE" id="PS01148"/>
    </source>
</evidence>
<dbReference type="eggNOG" id="COG0425">
    <property type="taxonomic scope" value="Bacteria"/>
</dbReference>
<dbReference type="InterPro" id="IPR036868">
    <property type="entry name" value="TusA-like_sf"/>
</dbReference>
<dbReference type="KEGG" id="sde:Sde_2575"/>
<gene>
    <name evidence="3" type="ordered locus">Sde_2575</name>
</gene>
<dbReference type="SUPFAM" id="SSF64307">
    <property type="entry name" value="SirA-like"/>
    <property type="match status" value="1"/>
</dbReference>
<dbReference type="InterPro" id="IPR001455">
    <property type="entry name" value="TusA-like"/>
</dbReference>
<accession>Q21HJ4</accession>
<evidence type="ECO:0000313" key="4">
    <source>
        <dbReference type="Proteomes" id="UP000001947"/>
    </source>
</evidence>
<dbReference type="OrthoDB" id="9797352at2"/>
<organism evidence="3 4">
    <name type="scientific">Saccharophagus degradans (strain 2-40 / ATCC 43961 / DSM 17024)</name>
    <dbReference type="NCBI Taxonomy" id="203122"/>
    <lineage>
        <taxon>Bacteria</taxon>
        <taxon>Pseudomonadati</taxon>
        <taxon>Pseudomonadota</taxon>
        <taxon>Gammaproteobacteria</taxon>
        <taxon>Cellvibrionales</taxon>
        <taxon>Cellvibrionaceae</taxon>
        <taxon>Saccharophagus</taxon>
    </lineage>
</organism>
<keyword evidence="4" id="KW-1185">Reference proteome</keyword>
<dbReference type="CDD" id="cd00291">
    <property type="entry name" value="SirA_YedF_YeeD"/>
    <property type="match status" value="1"/>
</dbReference>
<sequence>MSNTLPQCDLTVDARGLACPMPLLKAKQALNRLSAGQTVKLIASDPGSERDFHAFVKLSEHSLLYFQKSDNELTYVLEKGESKSP</sequence>
<dbReference type="Pfam" id="PF01206">
    <property type="entry name" value="TusA"/>
    <property type="match status" value="1"/>
</dbReference>
<dbReference type="EMBL" id="CP000282">
    <property type="protein sequence ID" value="ABD81835.1"/>
    <property type="molecule type" value="Genomic_DNA"/>
</dbReference>
<dbReference type="HOGENOM" id="CLU_165255_1_2_6"/>
<feature type="domain" description="UPF0033" evidence="2">
    <location>
        <begin position="12"/>
        <end position="36"/>
    </location>
</feature>
<dbReference type="GeneID" id="98614238"/>
<dbReference type="STRING" id="203122.Sde_2575"/>
<dbReference type="Proteomes" id="UP000001947">
    <property type="component" value="Chromosome"/>
</dbReference>
<reference evidence="3 4" key="1">
    <citation type="journal article" date="2008" name="PLoS Genet.">
        <title>Complete genome sequence of the complex carbohydrate-degrading marine bacterium, Saccharophagus degradans strain 2-40 T.</title>
        <authorList>
            <person name="Weiner R.M."/>
            <person name="Taylor L.E.II."/>
            <person name="Henrissat B."/>
            <person name="Hauser L."/>
            <person name="Land M."/>
            <person name="Coutinho P.M."/>
            <person name="Rancurel C."/>
            <person name="Saunders E.H."/>
            <person name="Longmire A.G."/>
            <person name="Zhang H."/>
            <person name="Bayer E.A."/>
            <person name="Gilbert H.J."/>
            <person name="Larimer F."/>
            <person name="Zhulin I.B."/>
            <person name="Ekborg N.A."/>
            <person name="Lamed R."/>
            <person name="Richardson P.M."/>
            <person name="Borovok I."/>
            <person name="Hutcheson S."/>
        </authorList>
    </citation>
    <scope>NUCLEOTIDE SEQUENCE [LARGE SCALE GENOMIC DNA]</scope>
    <source>
        <strain evidence="4">2-40 / ATCC 43961 / DSM 17024</strain>
    </source>
</reference>
<dbReference type="AlphaFoldDB" id="Q21HJ4"/>
<protein>
    <submittedName>
        <fullName evidence="3">SirA-like protein</fullName>
    </submittedName>
</protein>
<evidence type="ECO:0000313" key="3">
    <source>
        <dbReference type="EMBL" id="ABD81835.1"/>
    </source>
</evidence>
<dbReference type="PROSITE" id="PS01148">
    <property type="entry name" value="UPF0033"/>
    <property type="match status" value="1"/>
</dbReference>
<evidence type="ECO:0000256" key="1">
    <source>
        <dbReference type="ARBA" id="ARBA00008984"/>
    </source>
</evidence>
<comment type="similarity">
    <text evidence="1">Belongs to the sulfur carrier protein TusA family.</text>
</comment>
<dbReference type="Gene3D" id="3.30.110.40">
    <property type="entry name" value="TusA-like domain"/>
    <property type="match status" value="1"/>
</dbReference>
<dbReference type="PANTHER" id="PTHR33279">
    <property type="entry name" value="SULFUR CARRIER PROTEIN YEDF-RELATED"/>
    <property type="match status" value="1"/>
</dbReference>
<dbReference type="RefSeq" id="WP_011469052.1">
    <property type="nucleotide sequence ID" value="NC_007912.1"/>
</dbReference>